<dbReference type="InterPro" id="IPR026112">
    <property type="entry name" value="AMN"/>
</dbReference>
<keyword evidence="5 11" id="KW-0812">Transmembrane</keyword>
<feature type="compositionally biased region" description="Basic and acidic residues" evidence="10">
    <location>
        <begin position="170"/>
        <end position="182"/>
    </location>
</feature>
<protein>
    <recommendedName>
        <fullName evidence="2">Protein amnionless</fullName>
    </recommendedName>
</protein>
<gene>
    <name evidence="12" type="ORF">ODALV1_LOCUS14724</name>
</gene>
<organism evidence="12 13">
    <name type="scientific">Orchesella dallaii</name>
    <dbReference type="NCBI Taxonomy" id="48710"/>
    <lineage>
        <taxon>Eukaryota</taxon>
        <taxon>Metazoa</taxon>
        <taxon>Ecdysozoa</taxon>
        <taxon>Arthropoda</taxon>
        <taxon>Hexapoda</taxon>
        <taxon>Collembola</taxon>
        <taxon>Entomobryomorpha</taxon>
        <taxon>Entomobryoidea</taxon>
        <taxon>Orchesellidae</taxon>
        <taxon>Orchesellinae</taxon>
        <taxon>Orchesella</taxon>
    </lineage>
</organism>
<keyword evidence="4" id="KW-1003">Cell membrane</keyword>
<feature type="compositionally biased region" description="Basic and acidic residues" evidence="10">
    <location>
        <begin position="742"/>
        <end position="757"/>
    </location>
</feature>
<evidence type="ECO:0000256" key="9">
    <source>
        <dbReference type="ARBA" id="ARBA00023136"/>
    </source>
</evidence>
<reference evidence="12 13" key="1">
    <citation type="submission" date="2024-08" db="EMBL/GenBank/DDBJ databases">
        <authorList>
            <person name="Cucini C."/>
            <person name="Frati F."/>
        </authorList>
    </citation>
    <scope>NUCLEOTIDE SEQUENCE [LARGE SCALE GENOMIC DNA]</scope>
</reference>
<keyword evidence="9 11" id="KW-0472">Membrane</keyword>
<feature type="region of interest" description="Disordered" evidence="10">
    <location>
        <begin position="642"/>
        <end position="799"/>
    </location>
</feature>
<comment type="subcellular location">
    <subcellularLocation>
        <location evidence="1">Cell membrane</location>
        <topology evidence="1">Single-pass type I membrane protein</topology>
    </subcellularLocation>
</comment>
<feature type="compositionally biased region" description="Basic and acidic residues" evidence="10">
    <location>
        <begin position="789"/>
        <end position="799"/>
    </location>
</feature>
<evidence type="ECO:0000256" key="6">
    <source>
        <dbReference type="ARBA" id="ARBA00022729"/>
    </source>
</evidence>
<keyword evidence="7" id="KW-0653">Protein transport</keyword>
<dbReference type="PANTHER" id="PTHR14995">
    <property type="entry name" value="AMNIONLESS"/>
    <property type="match status" value="1"/>
</dbReference>
<dbReference type="Proteomes" id="UP001642540">
    <property type="component" value="Unassembled WGS sequence"/>
</dbReference>
<keyword evidence="8 11" id="KW-1133">Transmembrane helix</keyword>
<feature type="compositionally biased region" description="Low complexity" evidence="10">
    <location>
        <begin position="660"/>
        <end position="672"/>
    </location>
</feature>
<accession>A0ABP1QSN0</accession>
<feature type="region of interest" description="Disordered" evidence="10">
    <location>
        <begin position="161"/>
        <end position="182"/>
    </location>
</feature>
<proteinExistence type="predicted"/>
<evidence type="ECO:0000256" key="8">
    <source>
        <dbReference type="ARBA" id="ARBA00022989"/>
    </source>
</evidence>
<keyword evidence="3" id="KW-0813">Transport</keyword>
<evidence type="ECO:0000256" key="3">
    <source>
        <dbReference type="ARBA" id="ARBA00022448"/>
    </source>
</evidence>
<feature type="compositionally biased region" description="Basic residues" evidence="10">
    <location>
        <begin position="723"/>
        <end position="733"/>
    </location>
</feature>
<keyword evidence="13" id="KW-1185">Reference proteome</keyword>
<feature type="transmembrane region" description="Helical" evidence="11">
    <location>
        <begin position="448"/>
        <end position="471"/>
    </location>
</feature>
<comment type="caution">
    <text evidence="12">The sequence shown here is derived from an EMBL/GenBank/DDBJ whole genome shotgun (WGS) entry which is preliminary data.</text>
</comment>
<evidence type="ECO:0000313" key="12">
    <source>
        <dbReference type="EMBL" id="CAL8111099.1"/>
    </source>
</evidence>
<feature type="compositionally biased region" description="Low complexity" evidence="10">
    <location>
        <begin position="642"/>
        <end position="651"/>
    </location>
</feature>
<keyword evidence="6" id="KW-0732">Signal</keyword>
<dbReference type="EMBL" id="CAXLJM020000046">
    <property type="protein sequence ID" value="CAL8111099.1"/>
    <property type="molecule type" value="Genomic_DNA"/>
</dbReference>
<feature type="region of interest" description="Disordered" evidence="10">
    <location>
        <begin position="528"/>
        <end position="563"/>
    </location>
</feature>
<dbReference type="PANTHER" id="PTHR14995:SF2">
    <property type="entry name" value="PROTEIN AMNIONLESS"/>
    <property type="match status" value="1"/>
</dbReference>
<evidence type="ECO:0000256" key="2">
    <source>
        <dbReference type="ARBA" id="ARBA00021200"/>
    </source>
</evidence>
<evidence type="ECO:0000313" key="13">
    <source>
        <dbReference type="Proteomes" id="UP001642540"/>
    </source>
</evidence>
<sequence>MTSIVSSSSKGHYIIITLILTLPHTKFHPFGSFLVSAAGGDSGGAKTNNIIGILQPPGPGLKEWRRNTNFGNVENWQGLGGYENCSGNIYSFSWYQDESVVLLPKVFVGKQILFPVTGHFVFQEGVTTFLSGSSSAPPSPAETTCHGREVKFQRTSRADWFDPDNWIPGNEKDGGDHGSEKKSSSLLNMKAIPHVERVPCQYDSVRFPANSSFNLKIESNVTISYFYVGNKRQSYNDVAILMNSKLGMLQFQKSPETIFSIRDNDDGGKGSSSNSLRCEPANADNDHCICSNYGREMKQKICTLAKCSGQDEEDECQNPITPHGFCCPICGVHMRIVHTGNLALVPLFTKLKRELKERKLEGLVAAHLTRYQAKGAHLIVVPSNPNKHGGNDEDDVIGKLVELVVRFQSILKEEREVRQVTMTESWERLPPSSGASDRSQGSALGGGLITLIVILLLLSLLAGVALFIFIWNKKHGYPPMTLSSVTSVLNRMPSMSIPIVPGRRSSTFSTNLHSFGFARFTNERASAVTISPDGGSGGQKEGGISPKPPTKSSSLRRTEQVDDTLPMTIEVPETVSDANSGAYGFSNVTYDLIGVQEGEAATGNEEEKGVDMEVLDIGAGPSPPFPILTIPEVMVVDVDESVGSGSTSGVVKGKEKKSETPASSSSPTSASTNKEKVGGIGGKFTKPSFVTSRMAKAYQKLGPEEEQGSSSVASSSPGESSGKGKKGKSKKAVKSADTNTNEEGKEDAHSKDQDHHRQQQQQHQHQVERVEQDAQLIDVDDEPIVVQTEPERKNMGMEE</sequence>
<evidence type="ECO:0000256" key="4">
    <source>
        <dbReference type="ARBA" id="ARBA00022475"/>
    </source>
</evidence>
<feature type="compositionally biased region" description="Low complexity" evidence="10">
    <location>
        <begin position="708"/>
        <end position="720"/>
    </location>
</feature>
<dbReference type="Pfam" id="PF14828">
    <property type="entry name" value="Amnionless"/>
    <property type="match status" value="1"/>
</dbReference>
<name>A0ABP1QSN0_9HEXA</name>
<evidence type="ECO:0000256" key="7">
    <source>
        <dbReference type="ARBA" id="ARBA00022927"/>
    </source>
</evidence>
<evidence type="ECO:0000256" key="11">
    <source>
        <dbReference type="SAM" id="Phobius"/>
    </source>
</evidence>
<evidence type="ECO:0000256" key="1">
    <source>
        <dbReference type="ARBA" id="ARBA00004251"/>
    </source>
</evidence>
<evidence type="ECO:0000256" key="5">
    <source>
        <dbReference type="ARBA" id="ARBA00022692"/>
    </source>
</evidence>
<evidence type="ECO:0000256" key="10">
    <source>
        <dbReference type="SAM" id="MobiDB-lite"/>
    </source>
</evidence>